<dbReference type="SUPFAM" id="SSF47616">
    <property type="entry name" value="GST C-terminal domain-like"/>
    <property type="match status" value="1"/>
</dbReference>
<dbReference type="Pfam" id="PF14497">
    <property type="entry name" value="GST_C_3"/>
    <property type="match status" value="1"/>
</dbReference>
<dbReference type="PROSITE" id="PS50405">
    <property type="entry name" value="GST_CTER"/>
    <property type="match status" value="1"/>
</dbReference>
<dbReference type="PANTHER" id="PTHR11571">
    <property type="entry name" value="GLUTATHIONE S-TRANSFERASE"/>
    <property type="match status" value="1"/>
</dbReference>
<proteinExistence type="predicted"/>
<evidence type="ECO:0000313" key="2">
    <source>
        <dbReference type="EMBL" id="NDV37061.1"/>
    </source>
</evidence>
<dbReference type="GO" id="GO:0006749">
    <property type="term" value="P:glutathione metabolic process"/>
    <property type="evidence" value="ECO:0007669"/>
    <property type="project" value="TreeGrafter"/>
</dbReference>
<dbReference type="EMBL" id="GIBP01008092">
    <property type="protein sequence ID" value="NDV37061.1"/>
    <property type="molecule type" value="Transcribed_RNA"/>
</dbReference>
<feature type="domain" description="GST C-terminal" evidence="1">
    <location>
        <begin position="31"/>
        <end position="150"/>
    </location>
</feature>
<dbReference type="InterPro" id="IPR036282">
    <property type="entry name" value="Glutathione-S-Trfase_C_sf"/>
</dbReference>
<reference evidence="2" key="1">
    <citation type="journal article" date="2020" name="J. Eukaryot. Microbiol.">
        <title>De novo Sequencing, Assembly and Annotation of the Transcriptome for the Free-Living Testate Amoeba Arcella intermedia.</title>
        <authorList>
            <person name="Ribeiro G.M."/>
            <person name="Porfirio-Sousa A.L."/>
            <person name="Maurer-Alcala X.X."/>
            <person name="Katz L.A."/>
            <person name="Lahr D.J.G."/>
        </authorList>
    </citation>
    <scope>NUCLEOTIDE SEQUENCE</scope>
</reference>
<evidence type="ECO:0000259" key="1">
    <source>
        <dbReference type="PROSITE" id="PS50405"/>
    </source>
</evidence>
<name>A0A6B2LJS7_9EUKA</name>
<dbReference type="InterPro" id="IPR010987">
    <property type="entry name" value="Glutathione-S-Trfase_C-like"/>
</dbReference>
<protein>
    <recommendedName>
        <fullName evidence="1">GST C-terminal domain-containing protein</fullName>
    </recommendedName>
</protein>
<accession>A0A6B2LJS7</accession>
<dbReference type="AlphaFoldDB" id="A0A6B2LJS7"/>
<organism evidence="2">
    <name type="scientific">Arcella intermedia</name>
    <dbReference type="NCBI Taxonomy" id="1963864"/>
    <lineage>
        <taxon>Eukaryota</taxon>
        <taxon>Amoebozoa</taxon>
        <taxon>Tubulinea</taxon>
        <taxon>Elardia</taxon>
        <taxon>Arcellinida</taxon>
        <taxon>Sphaerothecina</taxon>
        <taxon>Arcellidae</taxon>
        <taxon>Arcella</taxon>
    </lineage>
</organism>
<sequence length="150" mass="17343">MNISGVVLADTAAINVFLGKRTGLWPKDHEDIQEEVLIDYASASEDLRIQRYNMLGFVVPVPHDVQAKFVVVLQDWLFYFERQLSSPRSLPYLLGERFTPVDCRVWDVLDQIGDLLSDYPDVYDSYKNVQIFRNSVQSRPNIAAYLKTRK</sequence>
<dbReference type="InterPro" id="IPR004046">
    <property type="entry name" value="GST_C"/>
</dbReference>
<dbReference type="GO" id="GO:0004364">
    <property type="term" value="F:glutathione transferase activity"/>
    <property type="evidence" value="ECO:0007669"/>
    <property type="project" value="TreeGrafter"/>
</dbReference>
<dbReference type="InterPro" id="IPR050213">
    <property type="entry name" value="GST_superfamily"/>
</dbReference>
<dbReference type="Gene3D" id="1.20.1050.130">
    <property type="match status" value="1"/>
</dbReference>